<comment type="similarity">
    <text evidence="1 5">Belongs to the peptidase S8 family.</text>
</comment>
<dbReference type="RefSeq" id="WP_274322054.1">
    <property type="nucleotide sequence ID" value="NZ_CP118158.1"/>
</dbReference>
<keyword evidence="8" id="KW-1185">Reference proteome</keyword>
<dbReference type="PROSITE" id="PS51892">
    <property type="entry name" value="SUBTILASE"/>
    <property type="match status" value="1"/>
</dbReference>
<accession>A0ABD5Y3S1</accession>
<reference evidence="7 8" key="1">
    <citation type="journal article" date="2019" name="Int. J. Syst. Evol. Microbiol.">
        <title>The Global Catalogue of Microorganisms (GCM) 10K type strain sequencing project: providing services to taxonomists for standard genome sequencing and annotation.</title>
        <authorList>
            <consortium name="The Broad Institute Genomics Platform"/>
            <consortium name="The Broad Institute Genome Sequencing Center for Infectious Disease"/>
            <person name="Wu L."/>
            <person name="Ma J."/>
        </authorList>
    </citation>
    <scope>NUCLEOTIDE SEQUENCE [LARGE SCALE GENOMIC DNA]</scope>
    <source>
        <strain evidence="7 8">XZYJT29</strain>
    </source>
</reference>
<dbReference type="InterPro" id="IPR000209">
    <property type="entry name" value="Peptidase_S8/S53_dom"/>
</dbReference>
<comment type="caution">
    <text evidence="5">Lacks conserved residue(s) required for the propagation of feature annotation.</text>
</comment>
<dbReference type="InterPro" id="IPR050131">
    <property type="entry name" value="Peptidase_S8_subtilisin-like"/>
</dbReference>
<evidence type="ECO:0000259" key="6">
    <source>
        <dbReference type="Pfam" id="PF00082"/>
    </source>
</evidence>
<evidence type="ECO:0000256" key="2">
    <source>
        <dbReference type="ARBA" id="ARBA00022670"/>
    </source>
</evidence>
<keyword evidence="3" id="KW-0378">Hydrolase</keyword>
<dbReference type="GO" id="GO:0008236">
    <property type="term" value="F:serine-type peptidase activity"/>
    <property type="evidence" value="ECO:0007669"/>
    <property type="project" value="UniProtKB-KW"/>
</dbReference>
<dbReference type="Proteomes" id="UP001596432">
    <property type="component" value="Unassembled WGS sequence"/>
</dbReference>
<dbReference type="AlphaFoldDB" id="A0ABD5Y3S1"/>
<evidence type="ECO:0000256" key="3">
    <source>
        <dbReference type="ARBA" id="ARBA00022801"/>
    </source>
</evidence>
<evidence type="ECO:0000313" key="8">
    <source>
        <dbReference type="Proteomes" id="UP001596432"/>
    </source>
</evidence>
<dbReference type="InterPro" id="IPR036852">
    <property type="entry name" value="Peptidase_S8/S53_dom_sf"/>
</dbReference>
<gene>
    <name evidence="7" type="ORF">ACFQMA_14140</name>
</gene>
<organism evidence="7 8">
    <name type="scientific">Halosimplex aquaticum</name>
    <dbReference type="NCBI Taxonomy" id="3026162"/>
    <lineage>
        <taxon>Archaea</taxon>
        <taxon>Methanobacteriati</taxon>
        <taxon>Methanobacteriota</taxon>
        <taxon>Stenosarchaea group</taxon>
        <taxon>Halobacteria</taxon>
        <taxon>Halobacteriales</taxon>
        <taxon>Haloarculaceae</taxon>
        <taxon>Halosimplex</taxon>
    </lineage>
</organism>
<keyword evidence="4" id="KW-0720">Serine protease</keyword>
<name>A0ABD5Y3S1_9EURY</name>
<dbReference type="InterPro" id="IPR015500">
    <property type="entry name" value="Peptidase_S8_subtilisin-rel"/>
</dbReference>
<protein>
    <submittedName>
        <fullName evidence="7">S8 family serine peptidase</fullName>
    </submittedName>
</protein>
<comment type="caution">
    <text evidence="7">The sequence shown here is derived from an EMBL/GenBank/DDBJ whole genome shotgun (WGS) entry which is preliminary data.</text>
</comment>
<dbReference type="EMBL" id="JBHTAS010000001">
    <property type="protein sequence ID" value="MFC7140961.1"/>
    <property type="molecule type" value="Genomic_DNA"/>
</dbReference>
<feature type="domain" description="Peptidase S8/S53" evidence="6">
    <location>
        <begin position="58"/>
        <end position="411"/>
    </location>
</feature>
<sequence length="427" mass="44733">MPSRTRALAVVAAALLCLTAAIGALALTTPGAPAAADRAPRPTDTDLRSLHAAGVDGGNVTVGVVGVTGFDTDHPTFADQVVDARAFGDGATVSNGGRNRHGTATAAVLSRTAPGAELYLATFDETRDFRHAVTWLVTSDVDVIVAPVSFYGTPGDGSAAVARLGEWARRQGVVFVAPTGNLARGHWHGRYDDVENGTLRFGETTRNYVAGRGSRTQIWLSWDRAHANESYTAELYRAEGNESRLVARSQPYRADDVPNARINARLEGGTYYVAVRGPENATGAHLRLASPTHRFQRAKPESSLAAPATGRGVVGVGAYDPRDGGIEPFSSRGPTFDGRLGVDLVAPARHEIRGYDEPLVGSSAATPYVGGVAALVLDSRPGLAPDRVEHRLERTAVDVGPNGTDTVAGHGVVAPRRAVGRPTNATG</sequence>
<proteinExistence type="inferred from homology"/>
<evidence type="ECO:0000256" key="4">
    <source>
        <dbReference type="ARBA" id="ARBA00022825"/>
    </source>
</evidence>
<evidence type="ECO:0000256" key="1">
    <source>
        <dbReference type="ARBA" id="ARBA00011073"/>
    </source>
</evidence>
<keyword evidence="2" id="KW-0645">Protease</keyword>
<dbReference type="PRINTS" id="PR00723">
    <property type="entry name" value="SUBTILISIN"/>
</dbReference>
<dbReference type="GO" id="GO:0006508">
    <property type="term" value="P:proteolysis"/>
    <property type="evidence" value="ECO:0007669"/>
    <property type="project" value="UniProtKB-KW"/>
</dbReference>
<evidence type="ECO:0000256" key="5">
    <source>
        <dbReference type="PROSITE-ProRule" id="PRU01240"/>
    </source>
</evidence>
<dbReference type="GeneID" id="78821267"/>
<dbReference type="PANTHER" id="PTHR43806:SF11">
    <property type="entry name" value="CEREVISIN-RELATED"/>
    <property type="match status" value="1"/>
</dbReference>
<dbReference type="Gene3D" id="3.40.50.200">
    <property type="entry name" value="Peptidase S8/S53 domain"/>
    <property type="match status" value="2"/>
</dbReference>
<dbReference type="PANTHER" id="PTHR43806">
    <property type="entry name" value="PEPTIDASE S8"/>
    <property type="match status" value="1"/>
</dbReference>
<dbReference type="Pfam" id="PF00082">
    <property type="entry name" value="Peptidase_S8"/>
    <property type="match status" value="1"/>
</dbReference>
<dbReference type="SUPFAM" id="SSF52743">
    <property type="entry name" value="Subtilisin-like"/>
    <property type="match status" value="1"/>
</dbReference>
<evidence type="ECO:0000313" key="7">
    <source>
        <dbReference type="EMBL" id="MFC7140961.1"/>
    </source>
</evidence>